<sequence length="162" mass="17867">MAERDIAQAIDLDTRQWNPAEHLDSVRMGLRQRLDSQRARRAAAQPATTTSSAPPSAPAQRRPIAQITLSYAELLRIVEQAAPDQRSVTLTQTADNVYVKPVLQGSASVTGRAVGELIERELAVRDRLEANVARRYLAMQGVDHLVDEQPEDASEPAERMGM</sequence>
<protein>
    <submittedName>
        <fullName evidence="2">Uncharacterized protein</fullName>
    </submittedName>
</protein>
<proteinExistence type="predicted"/>
<feature type="region of interest" description="Disordered" evidence="1">
    <location>
        <begin position="35"/>
        <end position="62"/>
    </location>
</feature>
<feature type="compositionally biased region" description="Low complexity" evidence="1">
    <location>
        <begin position="42"/>
        <end position="62"/>
    </location>
</feature>
<evidence type="ECO:0000313" key="3">
    <source>
        <dbReference type="Proteomes" id="UP001169027"/>
    </source>
</evidence>
<dbReference type="EMBL" id="JAUKVY010000021">
    <property type="protein sequence ID" value="MDO1535584.1"/>
    <property type="molecule type" value="Genomic_DNA"/>
</dbReference>
<accession>A0ABT8S9K3</accession>
<comment type="caution">
    <text evidence="2">The sequence shown here is derived from an EMBL/GenBank/DDBJ whole genome shotgun (WGS) entry which is preliminary data.</text>
</comment>
<evidence type="ECO:0000313" key="2">
    <source>
        <dbReference type="EMBL" id="MDO1535584.1"/>
    </source>
</evidence>
<dbReference type="Proteomes" id="UP001169027">
    <property type="component" value="Unassembled WGS sequence"/>
</dbReference>
<reference evidence="2" key="1">
    <citation type="submission" date="2023-06" db="EMBL/GenBank/DDBJ databases">
        <authorList>
            <person name="Jiang Y."/>
            <person name="Liu Q."/>
        </authorList>
    </citation>
    <scope>NUCLEOTIDE SEQUENCE</scope>
    <source>
        <strain evidence="2">CGMCC 1.12090</strain>
    </source>
</reference>
<dbReference type="RefSeq" id="WP_301813348.1">
    <property type="nucleotide sequence ID" value="NZ_JAUJZH010000021.1"/>
</dbReference>
<gene>
    <name evidence="2" type="ORF">Q2T77_25180</name>
</gene>
<evidence type="ECO:0000256" key="1">
    <source>
        <dbReference type="SAM" id="MobiDB-lite"/>
    </source>
</evidence>
<keyword evidence="3" id="KW-1185">Reference proteome</keyword>
<name>A0ABT8S9K3_9BURK</name>
<organism evidence="2 3">
    <name type="scientific">Variovorax ginsengisoli</name>
    <dbReference type="NCBI Taxonomy" id="363844"/>
    <lineage>
        <taxon>Bacteria</taxon>
        <taxon>Pseudomonadati</taxon>
        <taxon>Pseudomonadota</taxon>
        <taxon>Betaproteobacteria</taxon>
        <taxon>Burkholderiales</taxon>
        <taxon>Comamonadaceae</taxon>
        <taxon>Variovorax</taxon>
    </lineage>
</organism>